<evidence type="ECO:0000256" key="8">
    <source>
        <dbReference type="ARBA" id="ARBA00022989"/>
    </source>
</evidence>
<evidence type="ECO:0000256" key="3">
    <source>
        <dbReference type="ARBA" id="ARBA00022692"/>
    </source>
</evidence>
<dbReference type="Gene3D" id="3.40.50.1000">
    <property type="entry name" value="HAD superfamily/HAD-like"/>
    <property type="match status" value="1"/>
</dbReference>
<dbReference type="InterPro" id="IPR027256">
    <property type="entry name" value="P-typ_ATPase_IB"/>
</dbReference>
<evidence type="ECO:0000256" key="5">
    <source>
        <dbReference type="ARBA" id="ARBA00022741"/>
    </source>
</evidence>
<feature type="transmembrane region" description="Helical" evidence="12">
    <location>
        <begin position="168"/>
        <end position="187"/>
    </location>
</feature>
<feature type="region of interest" description="Disordered" evidence="13">
    <location>
        <begin position="1"/>
        <end position="53"/>
    </location>
</feature>
<dbReference type="NCBIfam" id="TIGR01494">
    <property type="entry name" value="ATPase_P-type"/>
    <property type="match status" value="2"/>
</dbReference>
<keyword evidence="8 12" id="KW-1133">Transmembrane helix</keyword>
<evidence type="ECO:0000256" key="9">
    <source>
        <dbReference type="ARBA" id="ARBA00023136"/>
    </source>
</evidence>
<dbReference type="PANTHER" id="PTHR48085">
    <property type="entry name" value="CADMIUM/ZINC-TRANSPORTING ATPASE HMA2-RELATED"/>
    <property type="match status" value="1"/>
</dbReference>
<accession>A0ABU3PES0</accession>
<feature type="transmembrane region" description="Helical" evidence="12">
    <location>
        <begin position="708"/>
        <end position="728"/>
    </location>
</feature>
<keyword evidence="6 12" id="KW-0067">ATP-binding</keyword>
<evidence type="ECO:0000256" key="11">
    <source>
        <dbReference type="ARBA" id="ARBA00047308"/>
    </source>
</evidence>
<feature type="transmembrane region" description="Helical" evidence="12">
    <location>
        <begin position="146"/>
        <end position="162"/>
    </location>
</feature>
<feature type="transmembrane region" description="Helical" evidence="12">
    <location>
        <begin position="403"/>
        <end position="429"/>
    </location>
</feature>
<evidence type="ECO:0000313" key="15">
    <source>
        <dbReference type="EMBL" id="MDT9001046.1"/>
    </source>
</evidence>
<keyword evidence="9 12" id="KW-0472">Membrane</keyword>
<dbReference type="InterPro" id="IPR023214">
    <property type="entry name" value="HAD_sf"/>
</dbReference>
<dbReference type="InterPro" id="IPR018303">
    <property type="entry name" value="ATPase_P-typ_P_site"/>
</dbReference>
<sequence length="758" mass="79186">MTQQHAHAEHEHEHHHGHHGHAPASPCCGHDHGHRHDPDHAHARPPAAAPLPGAAAGFHRTRLRIAAMDCPTEEALLRKLLTPLPGVAALHFDLINRVLTVDHSQPDTAPLLAAVGRAGMQAEPLPDGAATLPEAPALSQNQRRQLALAGVCAIAAEAWAYASGSDHGWVTGGLATATVLLGGLTTLRKGWIALRSLTINIHLLMTLAVTGAVLLGQWPEAAMVVWLFGLAEAIEALSLERARHAVRALGALAPETAWVREADDQWRERPTAGIAIDARLRVPPGERIPLDAVVESGQSAVNEAALTGEAMPVAKAVGDTVLAGSVNGLGALELRVTATRGHTLLDRMAQAVQQAQSQRAPTQRFIDRFARVYTPAVVLLAIALALLPPLLLGQDLTPWAYKALVLLVIACPCALVISTPVTVVSALTAAARRGMLIKGGLYLEQARQLKTVAMDKTGTLTEGRPRLVKVQALGELSEAEVLQRGASLNALSSHPIASALLDAQAAASAAPLSAVQDFEALPGRGVQGRMAGERWQLGTAALAGTPPTVAQLQAAEALQRAGHTIAWLCREGVAQGLLAVSDPLRAQSREVIEALQAQGLSVVMLSGDNRGSALHVASQLGLAEQAVQAPLLPEAKLAAIARLREQGLVAMVGDGVNDAPALARADIGIAMGAAGTAAALETADIALMQDDLRRLPELIALSRRTHQVLVQNITIALGLKAGVLALTLAGIASLWLAVFADAGAALLVVLNGLRLLRR</sequence>
<dbReference type="PRINTS" id="PR00119">
    <property type="entry name" value="CATATPASE"/>
</dbReference>
<feature type="transmembrane region" description="Helical" evidence="12">
    <location>
        <begin position="372"/>
        <end position="391"/>
    </location>
</feature>
<protein>
    <recommendedName>
        <fullName evidence="10">P-type Zn(2+) transporter</fullName>
        <ecNumber evidence="10">7.2.2.12</ecNumber>
    </recommendedName>
</protein>
<keyword evidence="5 12" id="KW-0547">Nucleotide-binding</keyword>
<dbReference type="InterPro" id="IPR044492">
    <property type="entry name" value="P_typ_ATPase_HD_dom"/>
</dbReference>
<evidence type="ECO:0000256" key="10">
    <source>
        <dbReference type="ARBA" id="ARBA00039097"/>
    </source>
</evidence>
<feature type="transmembrane region" description="Helical" evidence="12">
    <location>
        <begin position="199"/>
        <end position="215"/>
    </location>
</feature>
<gene>
    <name evidence="15" type="ORF">RQP53_17340</name>
</gene>
<evidence type="ECO:0000256" key="2">
    <source>
        <dbReference type="ARBA" id="ARBA00006024"/>
    </source>
</evidence>
<dbReference type="SFLD" id="SFLDF00027">
    <property type="entry name" value="p-type_atpase"/>
    <property type="match status" value="1"/>
</dbReference>
<comment type="similarity">
    <text evidence="2 12">Belongs to the cation transport ATPase (P-type) (TC 3.A.3) family. Type IB subfamily.</text>
</comment>
<feature type="transmembrane region" description="Helical" evidence="12">
    <location>
        <begin position="734"/>
        <end position="756"/>
    </location>
</feature>
<dbReference type="Pfam" id="PF00122">
    <property type="entry name" value="E1-E2_ATPase"/>
    <property type="match status" value="1"/>
</dbReference>
<dbReference type="PANTHER" id="PTHR48085:SF5">
    <property type="entry name" value="CADMIUM_ZINC-TRANSPORTING ATPASE HMA4-RELATED"/>
    <property type="match status" value="1"/>
</dbReference>
<comment type="subcellular location">
    <subcellularLocation>
        <location evidence="12">Cell membrane</location>
    </subcellularLocation>
    <subcellularLocation>
        <location evidence="1">Membrane</location>
        <topology evidence="1">Multi-pass membrane protein</topology>
    </subcellularLocation>
</comment>
<evidence type="ECO:0000256" key="7">
    <source>
        <dbReference type="ARBA" id="ARBA00022967"/>
    </source>
</evidence>
<dbReference type="SFLD" id="SFLDG00002">
    <property type="entry name" value="C1.7:_P-type_atpase_like"/>
    <property type="match status" value="1"/>
</dbReference>
<keyword evidence="4 12" id="KW-0479">Metal-binding</keyword>
<keyword evidence="12" id="KW-1003">Cell membrane</keyword>
<name>A0ABU3PES0_9BURK</name>
<dbReference type="SUPFAM" id="SSF56784">
    <property type="entry name" value="HAD-like"/>
    <property type="match status" value="1"/>
</dbReference>
<dbReference type="PROSITE" id="PS50846">
    <property type="entry name" value="HMA_2"/>
    <property type="match status" value="1"/>
</dbReference>
<dbReference type="NCBIfam" id="TIGR01525">
    <property type="entry name" value="ATPase-IB_hvy"/>
    <property type="match status" value="1"/>
</dbReference>
<evidence type="ECO:0000256" key="1">
    <source>
        <dbReference type="ARBA" id="ARBA00004141"/>
    </source>
</evidence>
<dbReference type="Gene3D" id="2.70.150.10">
    <property type="entry name" value="Calcium-transporting ATPase, cytoplasmic transduction domain A"/>
    <property type="match status" value="1"/>
</dbReference>
<comment type="caution">
    <text evidence="15">The sequence shown here is derived from an EMBL/GenBank/DDBJ whole genome shotgun (WGS) entry which is preliminary data.</text>
</comment>
<keyword evidence="16" id="KW-1185">Reference proteome</keyword>
<evidence type="ECO:0000256" key="12">
    <source>
        <dbReference type="RuleBase" id="RU362081"/>
    </source>
</evidence>
<organism evidence="15 16">
    <name type="scientific">Roseateles aquae</name>
    <dbReference type="NCBI Taxonomy" id="3077235"/>
    <lineage>
        <taxon>Bacteria</taxon>
        <taxon>Pseudomonadati</taxon>
        <taxon>Pseudomonadota</taxon>
        <taxon>Betaproteobacteria</taxon>
        <taxon>Burkholderiales</taxon>
        <taxon>Sphaerotilaceae</taxon>
        <taxon>Roseateles</taxon>
    </lineage>
</organism>
<dbReference type="InterPro" id="IPR036163">
    <property type="entry name" value="HMA_dom_sf"/>
</dbReference>
<evidence type="ECO:0000259" key="14">
    <source>
        <dbReference type="PROSITE" id="PS50846"/>
    </source>
</evidence>
<evidence type="ECO:0000256" key="6">
    <source>
        <dbReference type="ARBA" id="ARBA00022840"/>
    </source>
</evidence>
<dbReference type="SUPFAM" id="SSF81665">
    <property type="entry name" value="Calcium ATPase, transmembrane domain M"/>
    <property type="match status" value="1"/>
</dbReference>
<reference evidence="15" key="1">
    <citation type="submission" date="2023-09" db="EMBL/GenBank/DDBJ databases">
        <title>Paucibacter sp. APW11 Genome sequencing and assembly.</title>
        <authorList>
            <person name="Kim I."/>
        </authorList>
    </citation>
    <scope>NUCLEOTIDE SEQUENCE</scope>
    <source>
        <strain evidence="15">APW11</strain>
    </source>
</reference>
<dbReference type="InterPro" id="IPR006121">
    <property type="entry name" value="HMA_dom"/>
</dbReference>
<evidence type="ECO:0000256" key="4">
    <source>
        <dbReference type="ARBA" id="ARBA00022723"/>
    </source>
</evidence>
<dbReference type="InterPro" id="IPR023298">
    <property type="entry name" value="ATPase_P-typ_TM_dom_sf"/>
</dbReference>
<dbReference type="InterPro" id="IPR023299">
    <property type="entry name" value="ATPase_P-typ_cyto_dom_N"/>
</dbReference>
<dbReference type="Proteomes" id="UP001246372">
    <property type="component" value="Unassembled WGS sequence"/>
</dbReference>
<feature type="compositionally biased region" description="Basic and acidic residues" evidence="13">
    <location>
        <begin position="1"/>
        <end position="14"/>
    </location>
</feature>
<dbReference type="SFLD" id="SFLDS00003">
    <property type="entry name" value="Haloacid_Dehalogenase"/>
    <property type="match status" value="1"/>
</dbReference>
<evidence type="ECO:0000256" key="13">
    <source>
        <dbReference type="SAM" id="MobiDB-lite"/>
    </source>
</evidence>
<dbReference type="RefSeq" id="WP_315651931.1">
    <property type="nucleotide sequence ID" value="NZ_JAVXZY010000007.1"/>
</dbReference>
<dbReference type="Pfam" id="PF00702">
    <property type="entry name" value="Hydrolase"/>
    <property type="match status" value="1"/>
</dbReference>
<dbReference type="SUPFAM" id="SSF81653">
    <property type="entry name" value="Calcium ATPase, transduction domain A"/>
    <property type="match status" value="1"/>
</dbReference>
<feature type="compositionally biased region" description="Low complexity" evidence="13">
    <location>
        <begin position="44"/>
        <end position="53"/>
    </location>
</feature>
<dbReference type="InterPro" id="IPR036412">
    <property type="entry name" value="HAD-like_sf"/>
</dbReference>
<dbReference type="InterPro" id="IPR051014">
    <property type="entry name" value="Cation_Transport_ATPase_IB"/>
</dbReference>
<feature type="transmembrane region" description="Helical" evidence="12">
    <location>
        <begin position="221"/>
        <end position="239"/>
    </location>
</feature>
<dbReference type="PROSITE" id="PS00154">
    <property type="entry name" value="ATPASE_E1_E2"/>
    <property type="match status" value="1"/>
</dbReference>
<comment type="catalytic activity">
    <reaction evidence="11">
        <text>Zn(2+)(in) + ATP + H2O = Zn(2+)(out) + ADP + phosphate + H(+)</text>
        <dbReference type="Rhea" id="RHEA:20621"/>
        <dbReference type="ChEBI" id="CHEBI:15377"/>
        <dbReference type="ChEBI" id="CHEBI:15378"/>
        <dbReference type="ChEBI" id="CHEBI:29105"/>
        <dbReference type="ChEBI" id="CHEBI:30616"/>
        <dbReference type="ChEBI" id="CHEBI:43474"/>
        <dbReference type="ChEBI" id="CHEBI:456216"/>
        <dbReference type="EC" id="7.2.2.12"/>
    </reaction>
</comment>
<dbReference type="InterPro" id="IPR001757">
    <property type="entry name" value="P_typ_ATPase"/>
</dbReference>
<dbReference type="InterPro" id="IPR008250">
    <property type="entry name" value="ATPase_P-typ_transduc_dom_A_sf"/>
</dbReference>
<dbReference type="InterPro" id="IPR059000">
    <property type="entry name" value="ATPase_P-type_domA"/>
</dbReference>
<evidence type="ECO:0000313" key="16">
    <source>
        <dbReference type="Proteomes" id="UP001246372"/>
    </source>
</evidence>
<dbReference type="EC" id="7.2.2.12" evidence="10"/>
<proteinExistence type="inferred from homology"/>
<feature type="compositionally biased region" description="Basic and acidic residues" evidence="13">
    <location>
        <begin position="29"/>
        <end position="42"/>
    </location>
</feature>
<dbReference type="PRINTS" id="PR00941">
    <property type="entry name" value="CDATPASE"/>
</dbReference>
<dbReference type="Gene3D" id="3.40.1110.10">
    <property type="entry name" value="Calcium-transporting ATPase, cytoplasmic domain N"/>
    <property type="match status" value="1"/>
</dbReference>
<dbReference type="SUPFAM" id="SSF55008">
    <property type="entry name" value="HMA, heavy metal-associated domain"/>
    <property type="match status" value="1"/>
</dbReference>
<feature type="domain" description="HMA" evidence="14">
    <location>
        <begin position="59"/>
        <end position="123"/>
    </location>
</feature>
<keyword evidence="3 12" id="KW-0812">Transmembrane</keyword>
<dbReference type="EMBL" id="JAVXZY010000007">
    <property type="protein sequence ID" value="MDT9001046.1"/>
    <property type="molecule type" value="Genomic_DNA"/>
</dbReference>
<keyword evidence="7" id="KW-1278">Translocase</keyword>